<dbReference type="InterPro" id="IPR046884">
    <property type="entry name" value="MnmA-like_central"/>
</dbReference>
<dbReference type="SUPFAM" id="SSF52402">
    <property type="entry name" value="Adenine nucleotide alpha hydrolases-like"/>
    <property type="match status" value="1"/>
</dbReference>
<comment type="caution">
    <text evidence="10">Lacks conserved residue(s) required for the propagation of feature annotation.</text>
</comment>
<comment type="function">
    <text evidence="9 10">Catalyzes the 2-thiolation of uridine at the wobble position (U34) of tRNA, leading to the formation of s(2)U34.</text>
</comment>
<dbReference type="Pfam" id="PF03054">
    <property type="entry name" value="tRNA_Me_trans"/>
    <property type="match status" value="1"/>
</dbReference>
<dbReference type="FunFam" id="3.40.50.620:FF:000115">
    <property type="entry name" value="tRNA-specific 2-thiouridylase MnmA"/>
    <property type="match status" value="1"/>
</dbReference>
<dbReference type="HAMAP" id="MF_00144">
    <property type="entry name" value="tRNA_thiouridyl_MnmA"/>
    <property type="match status" value="1"/>
</dbReference>
<feature type="site" description="Interaction with tRNA" evidence="10">
    <location>
        <position position="340"/>
    </location>
</feature>
<evidence type="ECO:0000259" key="11">
    <source>
        <dbReference type="Pfam" id="PF20258"/>
    </source>
</evidence>
<keyword evidence="14" id="KW-1185">Reference proteome</keyword>
<dbReference type="Gene3D" id="2.40.30.10">
    <property type="entry name" value="Translation factors"/>
    <property type="match status" value="1"/>
</dbReference>
<dbReference type="Pfam" id="PF20258">
    <property type="entry name" value="tRNA_Me_trans_C"/>
    <property type="match status" value="1"/>
</dbReference>
<keyword evidence="10" id="KW-0963">Cytoplasm</keyword>
<feature type="binding site" evidence="10">
    <location>
        <position position="38"/>
    </location>
    <ligand>
        <name>ATP</name>
        <dbReference type="ChEBI" id="CHEBI:30616"/>
    </ligand>
</feature>
<dbReference type="PATRIC" id="fig|229920.5.peg.739"/>
<feature type="disulfide bond" description="Alternate" evidence="10">
    <location>
        <begin position="105"/>
        <end position="202"/>
    </location>
</feature>
<dbReference type="Pfam" id="PF20259">
    <property type="entry name" value="tRNA_Me_trans_M"/>
    <property type="match status" value="1"/>
</dbReference>
<feature type="active site" description="Nucleophile" evidence="10">
    <location>
        <position position="105"/>
    </location>
</feature>
<dbReference type="InterPro" id="IPR046885">
    <property type="entry name" value="MnmA-like_C"/>
</dbReference>
<dbReference type="InterPro" id="IPR004506">
    <property type="entry name" value="MnmA-like"/>
</dbReference>
<sequence length="362" mass="40272">MKAGLKEKVVVGMSGGVDSSVAALLLKQQGYDVTGIMLRLWTEPGKECENSCCTPEAMTAARRVASMLEIPFYVIDARDLFRKEIVEFFFDGYRSGITPNPCVRCNQVIRWGFFLQETQNLGASYLATGHYARLEQGRDGRIILKKGLDEGKDQSYVLSGLTQEQLRATILPIGDLEKRVVRDIARNFNLPTAEKKDSQDLCFLAGDDYRHFLRRMVPEILEPGPIVDVNGKKLGEHTGLPEYTIGQRKGLGAIQEPYYVLRKEIETNSLVIGKKEELGSDTFFIETMNWISDISTSFPEKAEVKIRYKAPAVPASISLRGNGAICVKFDNKIRDITPGQQAVLYDGDVCLGGGIISQVAYK</sequence>
<evidence type="ECO:0000256" key="10">
    <source>
        <dbReference type="HAMAP-Rule" id="MF_00144"/>
    </source>
</evidence>
<evidence type="ECO:0000256" key="2">
    <source>
        <dbReference type="ARBA" id="ARBA00022679"/>
    </source>
</evidence>
<dbReference type="PANTHER" id="PTHR11933">
    <property type="entry name" value="TRNA 5-METHYLAMINOMETHYL-2-THIOURIDYLATE -METHYLTRANSFERASE"/>
    <property type="match status" value="1"/>
</dbReference>
<keyword evidence="5 10" id="KW-0067">ATP-binding</keyword>
<gene>
    <name evidence="10" type="primary">mnmA</name>
    <name evidence="13" type="ORF">ADM99_08240</name>
</gene>
<dbReference type="FunFam" id="2.30.30.280:FF:000001">
    <property type="entry name" value="tRNA-specific 2-thiouridylase MnmA"/>
    <property type="match status" value="1"/>
</dbReference>
<comment type="subcellular location">
    <subcellularLocation>
        <location evidence="10">Cytoplasm</location>
    </subcellularLocation>
</comment>
<dbReference type="GO" id="GO:0002143">
    <property type="term" value="P:tRNA wobble position uridine thiolation"/>
    <property type="evidence" value="ECO:0007669"/>
    <property type="project" value="TreeGrafter"/>
</dbReference>
<reference evidence="13 14" key="1">
    <citation type="submission" date="2015-07" db="EMBL/GenBank/DDBJ databases">
        <title>Genome sequence of Leptolinea tardivitalis DSM 16556.</title>
        <authorList>
            <person name="Hemp J."/>
            <person name="Ward L.M."/>
            <person name="Pace L.A."/>
            <person name="Fischer W.W."/>
        </authorList>
    </citation>
    <scope>NUCLEOTIDE SEQUENCE [LARGE SCALE GENOMIC DNA]</scope>
    <source>
        <strain evidence="13 14">YMTK-2</strain>
    </source>
</reference>
<feature type="region of interest" description="Interaction with tRNA" evidence="10">
    <location>
        <begin position="307"/>
        <end position="308"/>
    </location>
</feature>
<evidence type="ECO:0000256" key="6">
    <source>
        <dbReference type="ARBA" id="ARBA00022884"/>
    </source>
</evidence>
<dbReference type="OrthoDB" id="9800696at2"/>
<keyword evidence="6 10" id="KW-0694">RNA-binding</keyword>
<proteinExistence type="inferred from homology"/>
<dbReference type="EC" id="2.8.1.13" evidence="10"/>
<feature type="site" description="Interaction with tRNA" evidence="10">
    <location>
        <position position="130"/>
    </location>
</feature>
<dbReference type="Proteomes" id="UP000050430">
    <property type="component" value="Unassembled WGS sequence"/>
</dbReference>
<dbReference type="PANTHER" id="PTHR11933:SF5">
    <property type="entry name" value="MITOCHONDRIAL TRNA-SPECIFIC 2-THIOURIDYLASE 1"/>
    <property type="match status" value="1"/>
</dbReference>
<keyword evidence="2 10" id="KW-0808">Transferase</keyword>
<keyword evidence="1 10" id="KW-0820">tRNA-binding</keyword>
<dbReference type="Gene3D" id="3.40.50.620">
    <property type="entry name" value="HUPs"/>
    <property type="match status" value="1"/>
</dbReference>
<dbReference type="GO" id="GO:0103016">
    <property type="term" value="F:tRNA-uridine 2-sulfurtransferase activity"/>
    <property type="evidence" value="ECO:0007669"/>
    <property type="project" value="UniProtKB-EC"/>
</dbReference>
<comment type="catalytic activity">
    <reaction evidence="8 10">
        <text>S-sulfanyl-L-cysteinyl-[protein] + uridine(34) in tRNA + AH2 + ATP = 2-thiouridine(34) in tRNA + L-cysteinyl-[protein] + A + AMP + diphosphate + H(+)</text>
        <dbReference type="Rhea" id="RHEA:47032"/>
        <dbReference type="Rhea" id="RHEA-COMP:10131"/>
        <dbReference type="Rhea" id="RHEA-COMP:11726"/>
        <dbReference type="Rhea" id="RHEA-COMP:11727"/>
        <dbReference type="Rhea" id="RHEA-COMP:11728"/>
        <dbReference type="ChEBI" id="CHEBI:13193"/>
        <dbReference type="ChEBI" id="CHEBI:15378"/>
        <dbReference type="ChEBI" id="CHEBI:17499"/>
        <dbReference type="ChEBI" id="CHEBI:29950"/>
        <dbReference type="ChEBI" id="CHEBI:30616"/>
        <dbReference type="ChEBI" id="CHEBI:33019"/>
        <dbReference type="ChEBI" id="CHEBI:61963"/>
        <dbReference type="ChEBI" id="CHEBI:65315"/>
        <dbReference type="ChEBI" id="CHEBI:87170"/>
        <dbReference type="ChEBI" id="CHEBI:456215"/>
        <dbReference type="EC" id="2.8.1.13"/>
    </reaction>
</comment>
<keyword evidence="4 10" id="KW-0547">Nucleotide-binding</keyword>
<feature type="region of interest" description="Interaction with tRNA" evidence="10">
    <location>
        <begin position="152"/>
        <end position="154"/>
    </location>
</feature>
<dbReference type="STRING" id="229920.ADM99_08240"/>
<dbReference type="AlphaFoldDB" id="A0A0N8GLG1"/>
<evidence type="ECO:0000313" key="14">
    <source>
        <dbReference type="Proteomes" id="UP000050430"/>
    </source>
</evidence>
<dbReference type="GO" id="GO:0005737">
    <property type="term" value="C:cytoplasm"/>
    <property type="evidence" value="ECO:0007669"/>
    <property type="project" value="UniProtKB-SubCell"/>
</dbReference>
<dbReference type="GO" id="GO:0005524">
    <property type="term" value="F:ATP binding"/>
    <property type="evidence" value="ECO:0007669"/>
    <property type="project" value="UniProtKB-KW"/>
</dbReference>
<evidence type="ECO:0000256" key="9">
    <source>
        <dbReference type="ARBA" id="ARBA00056575"/>
    </source>
</evidence>
<dbReference type="CDD" id="cd01998">
    <property type="entry name" value="MnmA_TRMU-like"/>
    <property type="match status" value="1"/>
</dbReference>
<feature type="domain" description="tRNA-specific 2-thiouridylase MnmA-like central" evidence="12">
    <location>
        <begin position="211"/>
        <end position="274"/>
    </location>
</feature>
<dbReference type="GO" id="GO:0000049">
    <property type="term" value="F:tRNA binding"/>
    <property type="evidence" value="ECO:0007669"/>
    <property type="project" value="UniProtKB-KW"/>
</dbReference>
<evidence type="ECO:0000259" key="12">
    <source>
        <dbReference type="Pfam" id="PF20259"/>
    </source>
</evidence>
<dbReference type="RefSeq" id="WP_062423087.1">
    <property type="nucleotide sequence ID" value="NZ_BBYA01000012.1"/>
</dbReference>
<comment type="caution">
    <text evidence="13">The sequence shown here is derived from an EMBL/GenBank/DDBJ whole genome shotgun (WGS) entry which is preliminary data.</text>
</comment>
<dbReference type="NCBIfam" id="NF001138">
    <property type="entry name" value="PRK00143.1"/>
    <property type="match status" value="1"/>
</dbReference>
<organism evidence="13 14">
    <name type="scientific">Leptolinea tardivitalis</name>
    <dbReference type="NCBI Taxonomy" id="229920"/>
    <lineage>
        <taxon>Bacteria</taxon>
        <taxon>Bacillati</taxon>
        <taxon>Chloroflexota</taxon>
        <taxon>Anaerolineae</taxon>
        <taxon>Anaerolineales</taxon>
        <taxon>Anaerolineaceae</taxon>
        <taxon>Leptolinea</taxon>
    </lineage>
</organism>
<evidence type="ECO:0000256" key="5">
    <source>
        <dbReference type="ARBA" id="ARBA00022840"/>
    </source>
</evidence>
<dbReference type="InterPro" id="IPR023382">
    <property type="entry name" value="MnmA-like_central_sf"/>
</dbReference>
<keyword evidence="7 10" id="KW-1015">Disulfide bond</keyword>
<name>A0A0N8GLG1_9CHLR</name>
<evidence type="ECO:0000256" key="8">
    <source>
        <dbReference type="ARBA" id="ARBA00051542"/>
    </source>
</evidence>
<feature type="domain" description="tRNA-specific 2-thiouridylase MnmA-like C-terminal" evidence="11">
    <location>
        <begin position="280"/>
        <end position="356"/>
    </location>
</feature>
<evidence type="ECO:0000256" key="3">
    <source>
        <dbReference type="ARBA" id="ARBA00022694"/>
    </source>
</evidence>
<dbReference type="EMBL" id="LGCK01000008">
    <property type="protein sequence ID" value="KPL72402.1"/>
    <property type="molecule type" value="Genomic_DNA"/>
</dbReference>
<feature type="active site" description="Cysteine persulfide intermediate" evidence="10">
    <location>
        <position position="202"/>
    </location>
</feature>
<evidence type="ECO:0000313" key="13">
    <source>
        <dbReference type="EMBL" id="KPL72402.1"/>
    </source>
</evidence>
<dbReference type="Gene3D" id="2.30.30.280">
    <property type="entry name" value="Adenine nucleotide alpha hydrolases-like domains"/>
    <property type="match status" value="1"/>
</dbReference>
<comment type="similarity">
    <text evidence="10">Belongs to the MnmA/TRMU family.</text>
</comment>
<accession>A0A0N8GLG1</accession>
<evidence type="ECO:0000256" key="1">
    <source>
        <dbReference type="ARBA" id="ARBA00022555"/>
    </source>
</evidence>
<keyword evidence="3 10" id="KW-0819">tRNA processing</keyword>
<feature type="binding site" evidence="10">
    <location>
        <begin position="12"/>
        <end position="19"/>
    </location>
    <ligand>
        <name>ATP</name>
        <dbReference type="ChEBI" id="CHEBI:30616"/>
    </ligand>
</feature>
<feature type="binding site" evidence="10">
    <location>
        <position position="129"/>
    </location>
    <ligand>
        <name>ATP</name>
        <dbReference type="ChEBI" id="CHEBI:30616"/>
    </ligand>
</feature>
<dbReference type="NCBIfam" id="TIGR00420">
    <property type="entry name" value="trmU"/>
    <property type="match status" value="1"/>
</dbReference>
<evidence type="ECO:0000256" key="4">
    <source>
        <dbReference type="ARBA" id="ARBA00022741"/>
    </source>
</evidence>
<evidence type="ECO:0000256" key="7">
    <source>
        <dbReference type="ARBA" id="ARBA00023157"/>
    </source>
</evidence>
<dbReference type="InterPro" id="IPR014729">
    <property type="entry name" value="Rossmann-like_a/b/a_fold"/>
</dbReference>
<protein>
    <recommendedName>
        <fullName evidence="10">tRNA-specific 2-thiouridylase MnmA</fullName>
        <ecNumber evidence="10">2.8.1.13</ecNumber>
    </recommendedName>
</protein>